<proteinExistence type="predicted"/>
<evidence type="ECO:0000313" key="2">
    <source>
        <dbReference type="Proteomes" id="UP001249851"/>
    </source>
</evidence>
<dbReference type="EMBL" id="JARQWQ010000133">
    <property type="protein sequence ID" value="KAK2549041.1"/>
    <property type="molecule type" value="Genomic_DNA"/>
</dbReference>
<name>A0AAD9PTY6_ACRCE</name>
<sequence length="332" mass="37988">MKSIINKHNKKVTNADNDTNTDNQVQCNCRNKDQCPLDNKCLTSSIIYNAQVTTNSATKNYIGLTEGTFKQRFSQHKATFKHRKYTNSTELSKYIWKLRDSNQDFNIKWTIISRARPYNNISKRCDLCLTEKLMIITANPDRILNKRSELISKCRHENNNCLGFKARKLCAHTIAVTACNKNVPPYLRWYRNQEKKENLTALTTFAVNKNAGAKKIIRKRRNKSPDVITSSKVEQNTSSKALVEVVASPKYTAEASSNPLQIKIRKSKPAKPTVQPTISTPFELIEISSWIKKCATGCYGNIRDGPDSFTQGEIDEHDFVWIERQGKYKKTL</sequence>
<dbReference type="Proteomes" id="UP001249851">
    <property type="component" value="Unassembled WGS sequence"/>
</dbReference>
<gene>
    <name evidence="1" type="ORF">P5673_030670</name>
</gene>
<accession>A0AAD9PTY6</accession>
<dbReference type="AlphaFoldDB" id="A0AAD9PTY6"/>
<reference evidence="1" key="2">
    <citation type="journal article" date="2023" name="Science">
        <title>Genomic signatures of disease resistance in endangered staghorn corals.</title>
        <authorList>
            <person name="Vollmer S.V."/>
            <person name="Selwyn J.D."/>
            <person name="Despard B.A."/>
            <person name="Roesel C.L."/>
        </authorList>
    </citation>
    <scope>NUCLEOTIDE SEQUENCE</scope>
    <source>
        <strain evidence="1">K2</strain>
    </source>
</reference>
<keyword evidence="2" id="KW-1185">Reference proteome</keyword>
<organism evidence="1 2">
    <name type="scientific">Acropora cervicornis</name>
    <name type="common">Staghorn coral</name>
    <dbReference type="NCBI Taxonomy" id="6130"/>
    <lineage>
        <taxon>Eukaryota</taxon>
        <taxon>Metazoa</taxon>
        <taxon>Cnidaria</taxon>
        <taxon>Anthozoa</taxon>
        <taxon>Hexacorallia</taxon>
        <taxon>Scleractinia</taxon>
        <taxon>Astrocoeniina</taxon>
        <taxon>Acroporidae</taxon>
        <taxon>Acropora</taxon>
    </lineage>
</organism>
<evidence type="ECO:0008006" key="3">
    <source>
        <dbReference type="Google" id="ProtNLM"/>
    </source>
</evidence>
<comment type="caution">
    <text evidence="1">The sequence shown here is derived from an EMBL/GenBank/DDBJ whole genome shotgun (WGS) entry which is preliminary data.</text>
</comment>
<protein>
    <recommendedName>
        <fullName evidence="3">GIY-YIG domain-containing protein</fullName>
    </recommendedName>
</protein>
<evidence type="ECO:0000313" key="1">
    <source>
        <dbReference type="EMBL" id="KAK2549041.1"/>
    </source>
</evidence>
<reference evidence="1" key="1">
    <citation type="journal article" date="2023" name="G3 (Bethesda)">
        <title>Whole genome assembly and annotation of the endangered Caribbean coral Acropora cervicornis.</title>
        <authorList>
            <person name="Selwyn J.D."/>
            <person name="Vollmer S.V."/>
        </authorList>
    </citation>
    <scope>NUCLEOTIDE SEQUENCE</scope>
    <source>
        <strain evidence="1">K2</strain>
    </source>
</reference>